<reference evidence="1 2" key="1">
    <citation type="journal article" date="2006" name="Science">
        <title>The genome of black cottonwood, Populus trichocarpa (Torr. &amp; Gray).</title>
        <authorList>
            <person name="Tuskan G.A."/>
            <person name="Difazio S."/>
            <person name="Jansson S."/>
            <person name="Bohlmann J."/>
            <person name="Grigoriev I."/>
            <person name="Hellsten U."/>
            <person name="Putnam N."/>
            <person name="Ralph S."/>
            <person name="Rombauts S."/>
            <person name="Salamov A."/>
            <person name="Schein J."/>
            <person name="Sterck L."/>
            <person name="Aerts A."/>
            <person name="Bhalerao R.R."/>
            <person name="Bhalerao R.P."/>
            <person name="Blaudez D."/>
            <person name="Boerjan W."/>
            <person name="Brun A."/>
            <person name="Brunner A."/>
            <person name="Busov V."/>
            <person name="Campbell M."/>
            <person name="Carlson J."/>
            <person name="Chalot M."/>
            <person name="Chapman J."/>
            <person name="Chen G.L."/>
            <person name="Cooper D."/>
            <person name="Coutinho P.M."/>
            <person name="Couturier J."/>
            <person name="Covert S."/>
            <person name="Cronk Q."/>
            <person name="Cunningham R."/>
            <person name="Davis J."/>
            <person name="Degroeve S."/>
            <person name="Dejardin A."/>
            <person name="Depamphilis C."/>
            <person name="Detter J."/>
            <person name="Dirks B."/>
            <person name="Dubchak I."/>
            <person name="Duplessis S."/>
            <person name="Ehlting J."/>
            <person name="Ellis B."/>
            <person name="Gendler K."/>
            <person name="Goodstein D."/>
            <person name="Gribskov M."/>
            <person name="Grimwood J."/>
            <person name="Groover A."/>
            <person name="Gunter L."/>
            <person name="Hamberger B."/>
            <person name="Heinze B."/>
            <person name="Helariutta Y."/>
            <person name="Henrissat B."/>
            <person name="Holligan D."/>
            <person name="Holt R."/>
            <person name="Huang W."/>
            <person name="Islam-Faridi N."/>
            <person name="Jones S."/>
            <person name="Jones-Rhoades M."/>
            <person name="Jorgensen R."/>
            <person name="Joshi C."/>
            <person name="Kangasjarvi J."/>
            <person name="Karlsson J."/>
            <person name="Kelleher C."/>
            <person name="Kirkpatrick R."/>
            <person name="Kirst M."/>
            <person name="Kohler A."/>
            <person name="Kalluri U."/>
            <person name="Larimer F."/>
            <person name="Leebens-Mack J."/>
            <person name="Leple J.C."/>
            <person name="Locascio P."/>
            <person name="Lou Y."/>
            <person name="Lucas S."/>
            <person name="Martin F."/>
            <person name="Montanini B."/>
            <person name="Napoli C."/>
            <person name="Nelson D.R."/>
            <person name="Nelson C."/>
            <person name="Nieminen K."/>
            <person name="Nilsson O."/>
            <person name="Pereda V."/>
            <person name="Peter G."/>
            <person name="Philippe R."/>
            <person name="Pilate G."/>
            <person name="Poliakov A."/>
            <person name="Razumovskaya J."/>
            <person name="Richardson P."/>
            <person name="Rinaldi C."/>
            <person name="Ritland K."/>
            <person name="Rouze P."/>
            <person name="Ryaboy D."/>
            <person name="Schmutz J."/>
            <person name="Schrader J."/>
            <person name="Segerman B."/>
            <person name="Shin H."/>
            <person name="Siddiqui A."/>
            <person name="Sterky F."/>
            <person name="Terry A."/>
            <person name="Tsai C.J."/>
            <person name="Uberbacher E."/>
            <person name="Unneberg P."/>
            <person name="Vahala J."/>
            <person name="Wall K."/>
            <person name="Wessler S."/>
            <person name="Yang G."/>
            <person name="Yin T."/>
            <person name="Douglas C."/>
            <person name="Marra M."/>
            <person name="Sandberg G."/>
            <person name="Van de Peer Y."/>
            <person name="Rokhsar D."/>
        </authorList>
    </citation>
    <scope>NUCLEOTIDE SEQUENCE [LARGE SCALE GENOMIC DNA]</scope>
    <source>
        <strain evidence="2">cv. Nisqually</strain>
    </source>
</reference>
<evidence type="ECO:0000313" key="2">
    <source>
        <dbReference type="Proteomes" id="UP000006729"/>
    </source>
</evidence>
<accession>B9N174</accession>
<keyword evidence="2" id="KW-1185">Reference proteome</keyword>
<gene>
    <name evidence="1" type="ORF">POPTR_001G202200</name>
</gene>
<dbReference type="AlphaFoldDB" id="B9N174"/>
<proteinExistence type="predicted"/>
<name>B9N174_POPTR</name>
<sequence>MPSPSTASAHIHLCIGPPGDLYVYLEVEEITGIQRDGINLISTTSISYADAILLGIVVKLNSNVMPMFTRVKERELLGELASLSNTSISRSRTRPKTQPDSKQLFAIGR</sequence>
<organism evidence="1 2">
    <name type="scientific">Populus trichocarpa</name>
    <name type="common">Western balsam poplar</name>
    <name type="synonym">Populus balsamifera subsp. trichocarpa</name>
    <dbReference type="NCBI Taxonomy" id="3694"/>
    <lineage>
        <taxon>Eukaryota</taxon>
        <taxon>Viridiplantae</taxon>
        <taxon>Streptophyta</taxon>
        <taxon>Embryophyta</taxon>
        <taxon>Tracheophyta</taxon>
        <taxon>Spermatophyta</taxon>
        <taxon>Magnoliopsida</taxon>
        <taxon>eudicotyledons</taxon>
        <taxon>Gunneridae</taxon>
        <taxon>Pentapetalae</taxon>
        <taxon>rosids</taxon>
        <taxon>fabids</taxon>
        <taxon>Malpighiales</taxon>
        <taxon>Salicaceae</taxon>
        <taxon>Saliceae</taxon>
        <taxon>Populus</taxon>
    </lineage>
</organism>
<dbReference type="STRING" id="3694.B9N174"/>
<dbReference type="HOGENOM" id="CLU_2188458_0_0_1"/>
<dbReference type="InParanoid" id="B9N174"/>
<dbReference type="eggNOG" id="KOG0715">
    <property type="taxonomic scope" value="Eukaryota"/>
</dbReference>
<protein>
    <submittedName>
        <fullName evidence="1">Uncharacterized protein</fullName>
    </submittedName>
</protein>
<dbReference type="Proteomes" id="UP000006729">
    <property type="component" value="Chromosome 1"/>
</dbReference>
<dbReference type="EMBL" id="CM009290">
    <property type="protein sequence ID" value="PNT55627.1"/>
    <property type="molecule type" value="Genomic_DNA"/>
</dbReference>
<evidence type="ECO:0000313" key="1">
    <source>
        <dbReference type="EMBL" id="PNT55627.1"/>
    </source>
</evidence>